<keyword evidence="9 17" id="KW-0067">ATP-binding</keyword>
<keyword evidence="18" id="KW-0460">Magnesium</keyword>
<feature type="binding site" evidence="17">
    <location>
        <begin position="92"/>
        <end position="93"/>
    </location>
    <ligand>
        <name>ATP</name>
        <dbReference type="ChEBI" id="CHEBI:30616"/>
    </ligand>
</feature>
<protein>
    <submittedName>
        <fullName evidence="20">Diacylglycerol kinase family protein</fullName>
    </submittedName>
</protein>
<keyword evidence="8 20" id="KW-0418">Kinase</keyword>
<keyword evidence="10 19" id="KW-1133">Transmembrane helix</keyword>
<reference evidence="20 21" key="1">
    <citation type="submission" date="2019-01" db="EMBL/GenBank/DDBJ databases">
        <title>Whole Genome of Ornithobacterium rhinotracheale FARPER-174b.</title>
        <authorList>
            <person name="Tataje-Lavanda L.A."/>
            <person name="Montalvan A."/>
            <person name="Montesinos R."/>
            <person name="Zimic M."/>
            <person name="Fernandez-Sanchez M."/>
            <person name="Fernandez-Diaz M."/>
        </authorList>
    </citation>
    <scope>NUCLEOTIDE SEQUENCE [LARGE SCALE GENOMIC DNA]</scope>
    <source>
        <strain evidence="20 21">FARPER-174b</strain>
    </source>
</reference>
<keyword evidence="13" id="KW-0594">Phospholipid biosynthesis</keyword>
<dbReference type="Pfam" id="PF01219">
    <property type="entry name" value="DAGK_prokar"/>
    <property type="match status" value="1"/>
</dbReference>
<evidence type="ECO:0000256" key="5">
    <source>
        <dbReference type="ARBA" id="ARBA00022679"/>
    </source>
</evidence>
<dbReference type="Proteomes" id="UP000287701">
    <property type="component" value="Chromosome"/>
</dbReference>
<feature type="binding site" evidence="17">
    <location>
        <position position="74"/>
    </location>
    <ligand>
        <name>ATP</name>
        <dbReference type="ChEBI" id="CHEBI:30616"/>
    </ligand>
</feature>
<keyword evidence="3" id="KW-1003">Cell membrane</keyword>
<comment type="similarity">
    <text evidence="2">Belongs to the bacterial diacylglycerol kinase family.</text>
</comment>
<dbReference type="PANTHER" id="PTHR34299:SF1">
    <property type="entry name" value="DIACYLGLYCEROL KINASE"/>
    <property type="match status" value="1"/>
</dbReference>
<dbReference type="InterPro" id="IPR033717">
    <property type="entry name" value="UDPK"/>
</dbReference>
<evidence type="ECO:0000313" key="20">
    <source>
        <dbReference type="EMBL" id="QAR31248.1"/>
    </source>
</evidence>
<comment type="subcellular location">
    <subcellularLocation>
        <location evidence="1">Cell membrane</location>
        <topology evidence="1">Multi-pass membrane protein</topology>
    </subcellularLocation>
</comment>
<evidence type="ECO:0000256" key="19">
    <source>
        <dbReference type="SAM" id="Phobius"/>
    </source>
</evidence>
<evidence type="ECO:0000256" key="10">
    <source>
        <dbReference type="ARBA" id="ARBA00022989"/>
    </source>
</evidence>
<sequence>MKKFVGGRIKSVKYVFIGMWKLISTEDAIISQIILFTPLIFLGFYFGISRIEWAIQFFCLALILTAESLNTAIEKLCDFVHPDFHHKIGFIKDVSAGASGFAVLISLVIGVLIYYPYICAL</sequence>
<organism evidence="20 21">
    <name type="scientific">Ornithobacterium rhinotracheale</name>
    <dbReference type="NCBI Taxonomy" id="28251"/>
    <lineage>
        <taxon>Bacteria</taxon>
        <taxon>Pseudomonadati</taxon>
        <taxon>Bacteroidota</taxon>
        <taxon>Flavobacteriia</taxon>
        <taxon>Flavobacteriales</taxon>
        <taxon>Weeksellaceae</taxon>
        <taxon>Ornithobacterium</taxon>
    </lineage>
</organism>
<evidence type="ECO:0000256" key="17">
    <source>
        <dbReference type="PIRSR" id="PIRSR600829-3"/>
    </source>
</evidence>
<keyword evidence="6 19" id="KW-0812">Transmembrane</keyword>
<dbReference type="GO" id="GO:0008654">
    <property type="term" value="P:phospholipid biosynthetic process"/>
    <property type="evidence" value="ECO:0007669"/>
    <property type="project" value="UniProtKB-KW"/>
</dbReference>
<evidence type="ECO:0000256" key="12">
    <source>
        <dbReference type="ARBA" id="ARBA00023136"/>
    </source>
</evidence>
<keyword evidence="5" id="KW-0808">Transferase</keyword>
<dbReference type="GO" id="GO:0005524">
    <property type="term" value="F:ATP binding"/>
    <property type="evidence" value="ECO:0007669"/>
    <property type="project" value="UniProtKB-KW"/>
</dbReference>
<evidence type="ECO:0000313" key="21">
    <source>
        <dbReference type="Proteomes" id="UP000287701"/>
    </source>
</evidence>
<dbReference type="Gene3D" id="1.10.287.3610">
    <property type="match status" value="1"/>
</dbReference>
<dbReference type="OrthoDB" id="1493837at2"/>
<keyword evidence="12 19" id="KW-0472">Membrane</keyword>
<dbReference type="AlphaFoldDB" id="A0A3R5UY90"/>
<comment type="cofactor">
    <cofactor evidence="18">
        <name>Mg(2+)</name>
        <dbReference type="ChEBI" id="CHEBI:18420"/>
    </cofactor>
    <text evidence="18">Mn(2+), Zn(2+), Cd(2+) and Co(2+) support activity to lesser extents.</text>
</comment>
<evidence type="ECO:0000256" key="15">
    <source>
        <dbReference type="PIRSR" id="PIRSR600829-1"/>
    </source>
</evidence>
<evidence type="ECO:0000256" key="9">
    <source>
        <dbReference type="ARBA" id="ARBA00022840"/>
    </source>
</evidence>
<evidence type="ECO:0000256" key="7">
    <source>
        <dbReference type="ARBA" id="ARBA00022741"/>
    </source>
</evidence>
<dbReference type="GO" id="GO:0046872">
    <property type="term" value="F:metal ion binding"/>
    <property type="evidence" value="ECO:0007669"/>
    <property type="project" value="UniProtKB-KW"/>
</dbReference>
<dbReference type="PANTHER" id="PTHR34299">
    <property type="entry name" value="DIACYLGLYCEROL KINASE"/>
    <property type="match status" value="1"/>
</dbReference>
<evidence type="ECO:0000256" key="13">
    <source>
        <dbReference type="ARBA" id="ARBA00023209"/>
    </source>
</evidence>
<feature type="active site" description="Proton acceptor" evidence="15">
    <location>
        <position position="67"/>
    </location>
</feature>
<evidence type="ECO:0000256" key="4">
    <source>
        <dbReference type="ARBA" id="ARBA00022516"/>
    </source>
</evidence>
<dbReference type="RefSeq" id="WP_128501685.1">
    <property type="nucleotide sequence ID" value="NZ_CP035107.1"/>
</dbReference>
<proteinExistence type="inferred from homology"/>
<keyword evidence="4" id="KW-0444">Lipid biosynthesis</keyword>
<evidence type="ECO:0000256" key="3">
    <source>
        <dbReference type="ARBA" id="ARBA00022475"/>
    </source>
</evidence>
<dbReference type="GO" id="GO:0016301">
    <property type="term" value="F:kinase activity"/>
    <property type="evidence" value="ECO:0007669"/>
    <property type="project" value="UniProtKB-KW"/>
</dbReference>
<feature type="binding site" evidence="17">
    <location>
        <position position="26"/>
    </location>
    <ligand>
        <name>ATP</name>
        <dbReference type="ChEBI" id="CHEBI:30616"/>
    </ligand>
</feature>
<gene>
    <name evidence="20" type="ORF">EQP59_07815</name>
</gene>
<dbReference type="CDD" id="cd14265">
    <property type="entry name" value="UDPK_IM_like"/>
    <property type="match status" value="1"/>
</dbReference>
<evidence type="ECO:0000256" key="8">
    <source>
        <dbReference type="ARBA" id="ARBA00022777"/>
    </source>
</evidence>
<feature type="transmembrane region" description="Helical" evidence="19">
    <location>
        <begin position="94"/>
        <end position="117"/>
    </location>
</feature>
<evidence type="ECO:0000256" key="6">
    <source>
        <dbReference type="ARBA" id="ARBA00022692"/>
    </source>
</evidence>
<keyword evidence="14" id="KW-1208">Phospholipid metabolism</keyword>
<name>A0A3R5UY90_ORNRH</name>
<feature type="binding site" evidence="18">
    <location>
        <position position="74"/>
    </location>
    <ligand>
        <name>a divalent metal cation</name>
        <dbReference type="ChEBI" id="CHEBI:60240"/>
    </ligand>
</feature>
<keyword evidence="11" id="KW-0443">Lipid metabolism</keyword>
<feature type="binding site" evidence="16">
    <location>
        <position position="67"/>
    </location>
    <ligand>
        <name>substrate</name>
    </ligand>
</feature>
<evidence type="ECO:0000256" key="2">
    <source>
        <dbReference type="ARBA" id="ARBA00005967"/>
    </source>
</evidence>
<evidence type="ECO:0000256" key="1">
    <source>
        <dbReference type="ARBA" id="ARBA00004651"/>
    </source>
</evidence>
<dbReference type="EMBL" id="CP035107">
    <property type="protein sequence ID" value="QAR31248.1"/>
    <property type="molecule type" value="Genomic_DNA"/>
</dbReference>
<dbReference type="InterPro" id="IPR000829">
    <property type="entry name" value="DAGK"/>
</dbReference>
<evidence type="ECO:0000256" key="16">
    <source>
        <dbReference type="PIRSR" id="PIRSR600829-2"/>
    </source>
</evidence>
<evidence type="ECO:0000256" key="11">
    <source>
        <dbReference type="ARBA" id="ARBA00023098"/>
    </source>
</evidence>
<feature type="binding site" evidence="17">
    <location>
        <position position="14"/>
    </location>
    <ligand>
        <name>ATP</name>
        <dbReference type="ChEBI" id="CHEBI:30616"/>
    </ligand>
</feature>
<feature type="binding site" evidence="18">
    <location>
        <position position="26"/>
    </location>
    <ligand>
        <name>a divalent metal cation</name>
        <dbReference type="ChEBI" id="CHEBI:60240"/>
    </ligand>
</feature>
<keyword evidence="18" id="KW-0479">Metal-binding</keyword>
<dbReference type="InterPro" id="IPR036945">
    <property type="entry name" value="DAGK_sf"/>
</dbReference>
<evidence type="ECO:0000256" key="18">
    <source>
        <dbReference type="PIRSR" id="PIRSR600829-4"/>
    </source>
</evidence>
<keyword evidence="7 17" id="KW-0547">Nucleotide-binding</keyword>
<dbReference type="GO" id="GO:0005886">
    <property type="term" value="C:plasma membrane"/>
    <property type="evidence" value="ECO:0007669"/>
    <property type="project" value="UniProtKB-SubCell"/>
</dbReference>
<feature type="transmembrane region" description="Helical" evidence="19">
    <location>
        <begin position="29"/>
        <end position="48"/>
    </location>
</feature>
<accession>A0A3R5UY90</accession>
<evidence type="ECO:0000256" key="14">
    <source>
        <dbReference type="ARBA" id="ARBA00023264"/>
    </source>
</evidence>